<protein>
    <submittedName>
        <fullName evidence="3">Uncharacterized protein</fullName>
    </submittedName>
</protein>
<dbReference type="Proteomes" id="UP000219688">
    <property type="component" value="Unassembled WGS sequence"/>
</dbReference>
<evidence type="ECO:0000313" key="3">
    <source>
        <dbReference type="EMBL" id="SOC55496.1"/>
    </source>
</evidence>
<dbReference type="AlphaFoldDB" id="A0A285VQJ0"/>
<reference evidence="4" key="1">
    <citation type="submission" date="2017-08" db="EMBL/GenBank/DDBJ databases">
        <authorList>
            <person name="Varghese N."/>
            <person name="Submissions S."/>
        </authorList>
    </citation>
    <scope>NUCLEOTIDE SEQUENCE [LARGE SCALE GENOMIC DNA]</scope>
    <source>
        <strain evidence="4">USBA17B2</strain>
    </source>
</reference>
<keyword evidence="2" id="KW-0472">Membrane</keyword>
<dbReference type="RefSeq" id="WP_097188020.1">
    <property type="nucleotide sequence ID" value="NZ_OBQK01000005.1"/>
</dbReference>
<gene>
    <name evidence="3" type="ORF">SAMN05421879_105113</name>
</gene>
<dbReference type="EMBL" id="OBQK01000005">
    <property type="protein sequence ID" value="SOC55496.1"/>
    <property type="molecule type" value="Genomic_DNA"/>
</dbReference>
<feature type="region of interest" description="Disordered" evidence="1">
    <location>
        <begin position="51"/>
        <end position="127"/>
    </location>
</feature>
<feature type="transmembrane region" description="Helical" evidence="2">
    <location>
        <begin position="12"/>
        <end position="45"/>
    </location>
</feature>
<keyword evidence="2" id="KW-1133">Transmembrane helix</keyword>
<evidence type="ECO:0000256" key="1">
    <source>
        <dbReference type="SAM" id="MobiDB-lite"/>
    </source>
</evidence>
<evidence type="ECO:0000313" key="4">
    <source>
        <dbReference type="Proteomes" id="UP000219688"/>
    </source>
</evidence>
<keyword evidence="4" id="KW-1185">Reference proteome</keyword>
<proteinExistence type="predicted"/>
<accession>A0A285VQJ0</accession>
<name>A0A285VQJ0_9MICO</name>
<organism evidence="3 4">
    <name type="scientific">Ornithinimicrobium cerasi</name>
    <dbReference type="NCBI Taxonomy" id="2248773"/>
    <lineage>
        <taxon>Bacteria</taxon>
        <taxon>Bacillati</taxon>
        <taxon>Actinomycetota</taxon>
        <taxon>Actinomycetes</taxon>
        <taxon>Micrococcales</taxon>
        <taxon>Ornithinimicrobiaceae</taxon>
        <taxon>Ornithinimicrobium</taxon>
    </lineage>
</organism>
<evidence type="ECO:0000256" key="2">
    <source>
        <dbReference type="SAM" id="Phobius"/>
    </source>
</evidence>
<keyword evidence="2" id="KW-0812">Transmembrane</keyword>
<sequence>MLPVNARRLPPWAWILGIFVVLRLTSEVGVNLVPLLVLGFVAYLVVGNRRPQRRRPPVGPRPGQAATGPAVRPPAQDGPMPRIDVPQWPGAVPGGAAGREPVDPWAAPGGRPPRPGTGVAGTSAGMSSLGSDPVASLAQLQVAQAGRDLEQAVAARDEQQVEQALRRLAATVAQAHDSLTAAGSVAAGPVRASLDGLRGAAQEALRQGPGPRRRELVDRITSTCRAIGQTGRHE</sequence>